<protein>
    <submittedName>
        <fullName evidence="1">Type II toxin-antitoxin system RelE/ParE family toxin</fullName>
    </submittedName>
</protein>
<dbReference type="RefSeq" id="WP_216965021.1">
    <property type="nucleotide sequence ID" value="NZ_JAHOPB010000002.1"/>
</dbReference>
<evidence type="ECO:0000313" key="1">
    <source>
        <dbReference type="EMBL" id="MBU8876321.1"/>
    </source>
</evidence>
<dbReference type="Proteomes" id="UP000727907">
    <property type="component" value="Unassembled WGS sequence"/>
</dbReference>
<dbReference type="InterPro" id="IPR051803">
    <property type="entry name" value="TA_system_RelE-like_toxin"/>
</dbReference>
<keyword evidence="2" id="KW-1185">Reference proteome</keyword>
<name>A0ABS6IPR4_9HYPH</name>
<dbReference type="InterPro" id="IPR007712">
    <property type="entry name" value="RelE/ParE_toxin"/>
</dbReference>
<reference evidence="1 2" key="1">
    <citation type="submission" date="2021-06" db="EMBL/GenBank/DDBJ databases">
        <authorList>
            <person name="Lee D.H."/>
        </authorList>
    </citation>
    <scope>NUCLEOTIDE SEQUENCE [LARGE SCALE GENOMIC DNA]</scope>
    <source>
        <strain evidence="1 2">MMS21-HV4-11</strain>
    </source>
</reference>
<organism evidence="1 2">
    <name type="scientific">Reyranella humidisoli</name>
    <dbReference type="NCBI Taxonomy" id="2849149"/>
    <lineage>
        <taxon>Bacteria</taxon>
        <taxon>Pseudomonadati</taxon>
        <taxon>Pseudomonadota</taxon>
        <taxon>Alphaproteobacteria</taxon>
        <taxon>Hyphomicrobiales</taxon>
        <taxon>Reyranellaceae</taxon>
        <taxon>Reyranella</taxon>
    </lineage>
</organism>
<gene>
    <name evidence="1" type="ORF">KQ910_21280</name>
</gene>
<evidence type="ECO:0000313" key="2">
    <source>
        <dbReference type="Proteomes" id="UP000727907"/>
    </source>
</evidence>
<proteinExistence type="predicted"/>
<sequence>MKLVQRRRAVEDIDEHAAYIAERNTRAAYRFLDKVEQAFEVLRRHPGIGSPRLDHIVSGLRVWPVSGFESYVVLYFITRGAIQVVRIVHAARDLEELLKGQWEEGPRS</sequence>
<dbReference type="EMBL" id="JAHOPB010000002">
    <property type="protein sequence ID" value="MBU8876321.1"/>
    <property type="molecule type" value="Genomic_DNA"/>
</dbReference>
<dbReference type="PANTHER" id="PTHR33755">
    <property type="entry name" value="TOXIN PARE1-RELATED"/>
    <property type="match status" value="1"/>
</dbReference>
<dbReference type="Pfam" id="PF05016">
    <property type="entry name" value="ParE_toxin"/>
    <property type="match status" value="1"/>
</dbReference>
<accession>A0ABS6IPR4</accession>
<comment type="caution">
    <text evidence="1">The sequence shown here is derived from an EMBL/GenBank/DDBJ whole genome shotgun (WGS) entry which is preliminary data.</text>
</comment>